<evidence type="ECO:0000256" key="1">
    <source>
        <dbReference type="SAM" id="MobiDB-lite"/>
    </source>
</evidence>
<organism evidence="2 3">
    <name type="scientific">Amycolatopsis thailandensis</name>
    <dbReference type="NCBI Taxonomy" id="589330"/>
    <lineage>
        <taxon>Bacteria</taxon>
        <taxon>Bacillati</taxon>
        <taxon>Actinomycetota</taxon>
        <taxon>Actinomycetes</taxon>
        <taxon>Pseudonocardiales</taxon>
        <taxon>Pseudonocardiaceae</taxon>
        <taxon>Amycolatopsis</taxon>
    </lineage>
</organism>
<accession>A0A229SBK5</accession>
<comment type="caution">
    <text evidence="2">The sequence shown here is derived from an EMBL/GenBank/DDBJ whole genome shotgun (WGS) entry which is preliminary data.</text>
</comment>
<evidence type="ECO:0000313" key="3">
    <source>
        <dbReference type="Proteomes" id="UP000215223"/>
    </source>
</evidence>
<feature type="compositionally biased region" description="Polar residues" evidence="1">
    <location>
        <begin position="52"/>
        <end position="69"/>
    </location>
</feature>
<reference evidence="2 3" key="1">
    <citation type="submission" date="2017-07" db="EMBL/GenBank/DDBJ databases">
        <title>Amycolatopsis thailandensis Genome sequencing and assembly.</title>
        <authorList>
            <person name="Kaur N."/>
            <person name="Mayilraj S."/>
        </authorList>
    </citation>
    <scope>NUCLEOTIDE SEQUENCE [LARGE SCALE GENOMIC DNA]</scope>
    <source>
        <strain evidence="2 3">JCM 16380</strain>
    </source>
</reference>
<proteinExistence type="predicted"/>
<protein>
    <submittedName>
        <fullName evidence="2">Uncharacterized protein</fullName>
    </submittedName>
</protein>
<sequence length="143" mass="15243">MRRPASAHVETVRYPEIDGVRPDAETEGRVGVVADLELRIQAHGWPAARTAPSVSPTSRSAQPTANWTPSRHDMSVTSVGHPRRTTHPGFDLGGPTLTLVPASSLTALFPGERAPALPALVACTVGVQDLDSTKNLLRNKEIP</sequence>
<name>A0A229SBK5_9PSEU</name>
<dbReference type="Proteomes" id="UP000215223">
    <property type="component" value="Unassembled WGS sequence"/>
</dbReference>
<gene>
    <name evidence="2" type="ORF">CFP71_14695</name>
</gene>
<dbReference type="AlphaFoldDB" id="A0A229SBK5"/>
<evidence type="ECO:0000313" key="2">
    <source>
        <dbReference type="EMBL" id="OXM56079.1"/>
    </source>
</evidence>
<dbReference type="EMBL" id="NMQT01000051">
    <property type="protein sequence ID" value="OXM56079.1"/>
    <property type="molecule type" value="Genomic_DNA"/>
</dbReference>
<keyword evidence="3" id="KW-1185">Reference proteome</keyword>
<feature type="region of interest" description="Disordered" evidence="1">
    <location>
        <begin position="47"/>
        <end position="92"/>
    </location>
</feature>